<dbReference type="GeneID" id="63785657"/>
<evidence type="ECO:0000256" key="3">
    <source>
        <dbReference type="SAM" id="MobiDB-lite"/>
    </source>
</evidence>
<feature type="compositionally biased region" description="Basic residues" evidence="3">
    <location>
        <begin position="609"/>
        <end position="618"/>
    </location>
</feature>
<evidence type="ECO:0000313" key="6">
    <source>
        <dbReference type="Proteomes" id="UP000193685"/>
    </source>
</evidence>
<dbReference type="OrthoDB" id="5368485at2759"/>
<dbReference type="InterPro" id="IPR044294">
    <property type="entry name" value="Lipase-like"/>
</dbReference>
<dbReference type="Pfam" id="PF05057">
    <property type="entry name" value="DUF676"/>
    <property type="match status" value="1"/>
</dbReference>
<dbReference type="PANTHER" id="PTHR12482:SF62">
    <property type="entry name" value="LIPASE ROG1-RELATED"/>
    <property type="match status" value="1"/>
</dbReference>
<evidence type="ECO:0000259" key="4">
    <source>
        <dbReference type="Pfam" id="PF05057"/>
    </source>
</evidence>
<feature type="region of interest" description="Disordered" evidence="3">
    <location>
        <begin position="856"/>
        <end position="903"/>
    </location>
</feature>
<keyword evidence="6" id="KW-1185">Reference proteome</keyword>
<evidence type="ECO:0000256" key="2">
    <source>
        <dbReference type="ARBA" id="ARBA00022963"/>
    </source>
</evidence>
<feature type="compositionally biased region" description="Polar residues" evidence="3">
    <location>
        <begin position="469"/>
        <end position="486"/>
    </location>
</feature>
<feature type="domain" description="DUF676" evidence="4">
    <location>
        <begin position="214"/>
        <end position="446"/>
    </location>
</feature>
<dbReference type="InterPro" id="IPR016445">
    <property type="entry name" value="Rog1_fam"/>
</dbReference>
<comment type="similarity">
    <text evidence="1">Belongs to the putative lipase ROG1 family.</text>
</comment>
<feature type="region of interest" description="Disordered" evidence="3">
    <location>
        <begin position="680"/>
        <end position="703"/>
    </location>
</feature>
<dbReference type="SUPFAM" id="SSF53474">
    <property type="entry name" value="alpha/beta-Hydrolases"/>
    <property type="match status" value="1"/>
</dbReference>
<dbReference type="PANTHER" id="PTHR12482">
    <property type="entry name" value="LIPASE ROG1-RELATED-RELATED"/>
    <property type="match status" value="1"/>
</dbReference>
<dbReference type="Gene3D" id="3.40.50.1820">
    <property type="entry name" value="alpha/beta hydrolase"/>
    <property type="match status" value="1"/>
</dbReference>
<proteinExistence type="inferred from homology"/>
<evidence type="ECO:0000313" key="5">
    <source>
        <dbReference type="EMBL" id="ORY84464.1"/>
    </source>
</evidence>
<dbReference type="PIRSF" id="PIRSF005412">
    <property type="entry name" value="UCP005412_abhydr"/>
    <property type="match status" value="1"/>
</dbReference>
<name>A0A1Y2FM80_PROLT</name>
<feature type="compositionally biased region" description="Acidic residues" evidence="3">
    <location>
        <begin position="862"/>
        <end position="878"/>
    </location>
</feature>
<gene>
    <name evidence="5" type="ORF">BCR37DRAFT_378498</name>
</gene>
<feature type="region of interest" description="Disordered" evidence="3">
    <location>
        <begin position="462"/>
        <end position="529"/>
    </location>
</feature>
<keyword evidence="2" id="KW-0443">Lipid metabolism</keyword>
<dbReference type="Proteomes" id="UP000193685">
    <property type="component" value="Unassembled WGS sequence"/>
</dbReference>
<dbReference type="OMA" id="WSYIRPT"/>
<sequence length="903" mass="99594">MFHFKGSVKVGEVYHFDIEVKRDELVNTIDSISSSGEDAKDARELHLRVKNTTSALMRPAYLAGPYILYTAIHESDYRHDTPVGEHDHRPHFDANVKASSSRWQKLPIEPHKSKGKAMRTFHLEVASQSLFSPSATTYFEVTLGWNEAEVRKLARSGKAMESVTPGLQVRVHDTWSLWQMHPVERDHAGHHVSRARVVRPPTVLSRDSDGNLCDHLVVLTHGIHSNLTADMLYLKQVIERTSKAQGGRTVCKGFAANACNTERGVRWLGKRVAEWVLNETGWVFESDGQIYRQPNQYKRISFIAHSLGGLVQTYALGWLHDRTFGGFLDASDIGLEPVNFITLATPWLGISAENPAYVKLALDFGVVGKTGQDLGLTVKPLGTYSSYSGPDAAAKTTSGPAKVRATRPLLRLLSEDESPCRRAISLFKRRTVYANIENDGIVPLRTSSLFFLDWEGMEATHAQHESAGVAQSQTPPKLSDFDSSPESSDHDATTQTPVSAGPDISVASSSPIEPSEAAQTRDPTRLSLTGAVRGVGSLIRRVSQGAVKADEVGGAPESNAGTAVSDKSPSEVAGQHSHSTVLDVISNYLKPQSGSNTAAPTGHAQGVKQTKKPSKAFRRSQTIGMSEQDGKEPQQLIEPKHTSFLRALEAVIRPPGPDFAFIYDPASRPKQTIVHDRLYKPSDIPPLKPATASKSSSLNTHDSDLPITEDIAALDDAATHKLQRARKAAAEASSSSRQAAVRLEKVRLEERIARNWHRDMEWRKVLVRLLPDAHNNIIVRRRFANSYGWPVLDHLCEHHFGAEAETEKLDRTAEEEAEAAELERVLSDGQTSMRASVRRQKSWDAATLHEALLDNQGAFQEKDEEDFWSSDAEEEAEVLAEGSTEHEERDEQIIRMSEVSAGL</sequence>
<evidence type="ECO:0000256" key="1">
    <source>
        <dbReference type="ARBA" id="ARBA00007920"/>
    </source>
</evidence>
<dbReference type="GO" id="GO:0016042">
    <property type="term" value="P:lipid catabolic process"/>
    <property type="evidence" value="ECO:0007669"/>
    <property type="project" value="UniProtKB-KW"/>
</dbReference>
<dbReference type="InterPro" id="IPR007751">
    <property type="entry name" value="DUF676_lipase-like"/>
</dbReference>
<protein>
    <submittedName>
        <fullName evidence="5">Putative serine esterase-domain-containing protein</fullName>
    </submittedName>
</protein>
<comment type="caution">
    <text evidence="5">The sequence shown here is derived from an EMBL/GenBank/DDBJ whole genome shotgun (WGS) entry which is preliminary data.</text>
</comment>
<keyword evidence="2" id="KW-0442">Lipid degradation</keyword>
<accession>A0A1Y2FM80</accession>
<organism evidence="5 6">
    <name type="scientific">Protomyces lactucae-debilis</name>
    <dbReference type="NCBI Taxonomy" id="2754530"/>
    <lineage>
        <taxon>Eukaryota</taxon>
        <taxon>Fungi</taxon>
        <taxon>Dikarya</taxon>
        <taxon>Ascomycota</taxon>
        <taxon>Taphrinomycotina</taxon>
        <taxon>Taphrinomycetes</taxon>
        <taxon>Taphrinales</taxon>
        <taxon>Protomycetaceae</taxon>
        <taxon>Protomyces</taxon>
    </lineage>
</organism>
<feature type="region of interest" description="Disordered" evidence="3">
    <location>
        <begin position="591"/>
        <end position="634"/>
    </location>
</feature>
<dbReference type="EMBL" id="MCFI01000006">
    <property type="protein sequence ID" value="ORY84464.1"/>
    <property type="molecule type" value="Genomic_DNA"/>
</dbReference>
<reference evidence="5 6" key="1">
    <citation type="submission" date="2016-07" db="EMBL/GenBank/DDBJ databases">
        <title>Pervasive Adenine N6-methylation of Active Genes in Fungi.</title>
        <authorList>
            <consortium name="DOE Joint Genome Institute"/>
            <person name="Mondo S.J."/>
            <person name="Dannebaum R.O."/>
            <person name="Kuo R.C."/>
            <person name="Labutti K."/>
            <person name="Haridas S."/>
            <person name="Kuo A."/>
            <person name="Salamov A."/>
            <person name="Ahrendt S.R."/>
            <person name="Lipzen A."/>
            <person name="Sullivan W."/>
            <person name="Andreopoulos W.B."/>
            <person name="Clum A."/>
            <person name="Lindquist E."/>
            <person name="Daum C."/>
            <person name="Ramamoorthy G.K."/>
            <person name="Gryganskyi A."/>
            <person name="Culley D."/>
            <person name="Magnuson J.K."/>
            <person name="James T.Y."/>
            <person name="O'Malley M.A."/>
            <person name="Stajich J.E."/>
            <person name="Spatafora J.W."/>
            <person name="Visel A."/>
            <person name="Grigoriev I.V."/>
        </authorList>
    </citation>
    <scope>NUCLEOTIDE SEQUENCE [LARGE SCALE GENOMIC DNA]</scope>
    <source>
        <strain evidence="5 6">12-1054</strain>
    </source>
</reference>
<dbReference type="GO" id="GO:0047372">
    <property type="term" value="F:monoacylglycerol lipase activity"/>
    <property type="evidence" value="ECO:0007669"/>
    <property type="project" value="TreeGrafter"/>
</dbReference>
<dbReference type="InterPro" id="IPR029058">
    <property type="entry name" value="AB_hydrolase_fold"/>
</dbReference>
<dbReference type="RefSeq" id="XP_040726482.1">
    <property type="nucleotide sequence ID" value="XM_040869058.1"/>
</dbReference>
<dbReference type="STRING" id="56484.A0A1Y2FM80"/>
<dbReference type="AlphaFoldDB" id="A0A1Y2FM80"/>
<feature type="compositionally biased region" description="Low complexity" evidence="3">
    <location>
        <begin position="504"/>
        <end position="517"/>
    </location>
</feature>
<feature type="region of interest" description="Disordered" evidence="3">
    <location>
        <begin position="544"/>
        <end position="578"/>
    </location>
</feature>
<feature type="compositionally biased region" description="Basic and acidic residues" evidence="3">
    <location>
        <begin position="883"/>
        <end position="893"/>
    </location>
</feature>